<evidence type="ECO:0000313" key="1">
    <source>
        <dbReference type="EMBL" id="KAA6355626.1"/>
    </source>
</evidence>
<organism evidence="1 2">
    <name type="scientific">Streblomastix strix</name>
    <dbReference type="NCBI Taxonomy" id="222440"/>
    <lineage>
        <taxon>Eukaryota</taxon>
        <taxon>Metamonada</taxon>
        <taxon>Preaxostyla</taxon>
        <taxon>Oxymonadida</taxon>
        <taxon>Streblomastigidae</taxon>
        <taxon>Streblomastix</taxon>
    </lineage>
</organism>
<evidence type="ECO:0000313" key="2">
    <source>
        <dbReference type="Proteomes" id="UP000324800"/>
    </source>
</evidence>
<proteinExistence type="predicted"/>
<protein>
    <submittedName>
        <fullName evidence="1">Uncharacterized protein</fullName>
    </submittedName>
</protein>
<gene>
    <name evidence="1" type="ORF">EZS28_048847</name>
</gene>
<accession>A0A5J4TB57</accession>
<dbReference type="AlphaFoldDB" id="A0A5J4TB57"/>
<sequence>MRDEVQSPIVQTIVRRLNLEQLNKVKYLTVWNINQLLAHVAQSDMDYGILSMRKAIVFPVEFSGTRMAELAYYNYKREKAENKINNDENKRKVMLSSDSNERVITGQSVLIRNVEEDLAEQRQNERVGKYWIQKQAQVNFGLGRGGWVLCRLHCEILDDDKIERGWSFAGGDE</sequence>
<comment type="caution">
    <text evidence="1">The sequence shown here is derived from an EMBL/GenBank/DDBJ whole genome shotgun (WGS) entry which is preliminary data.</text>
</comment>
<name>A0A5J4TB57_9EUKA</name>
<reference evidence="1 2" key="1">
    <citation type="submission" date="2019-03" db="EMBL/GenBank/DDBJ databases">
        <title>Single cell metagenomics reveals metabolic interactions within the superorganism composed of flagellate Streblomastix strix and complex community of Bacteroidetes bacteria on its surface.</title>
        <authorList>
            <person name="Treitli S.C."/>
            <person name="Kolisko M."/>
            <person name="Husnik F."/>
            <person name="Keeling P."/>
            <person name="Hampl V."/>
        </authorList>
    </citation>
    <scope>NUCLEOTIDE SEQUENCE [LARGE SCALE GENOMIC DNA]</scope>
    <source>
        <strain evidence="1">ST1C</strain>
    </source>
</reference>
<dbReference type="EMBL" id="SNRW01034318">
    <property type="protein sequence ID" value="KAA6355626.1"/>
    <property type="molecule type" value="Genomic_DNA"/>
</dbReference>
<dbReference type="Proteomes" id="UP000324800">
    <property type="component" value="Unassembled WGS sequence"/>
</dbReference>